<keyword evidence="3" id="KW-0505">Motor protein</keyword>
<dbReference type="InterPro" id="IPR027267">
    <property type="entry name" value="AH/BAR_dom_sf"/>
</dbReference>
<comment type="similarity">
    <text evidence="4">Belongs to the inner dynein arm light chain family.</text>
</comment>
<dbReference type="InParanoid" id="A0A3P8VLF6"/>
<accession>A0A3P8VLF6</accession>
<dbReference type="KEGG" id="csem:103386352"/>
<keyword evidence="1" id="KW-0243">Dynein</keyword>
<organism evidence="10 11">
    <name type="scientific">Cynoglossus semilaevis</name>
    <name type="common">Tongue sole</name>
    <dbReference type="NCBI Taxonomy" id="244447"/>
    <lineage>
        <taxon>Eukaryota</taxon>
        <taxon>Metazoa</taxon>
        <taxon>Chordata</taxon>
        <taxon>Craniata</taxon>
        <taxon>Vertebrata</taxon>
        <taxon>Euteleostomi</taxon>
        <taxon>Actinopterygii</taxon>
        <taxon>Neopterygii</taxon>
        <taxon>Teleostei</taxon>
        <taxon>Neoteleostei</taxon>
        <taxon>Acanthomorphata</taxon>
        <taxon>Carangaria</taxon>
        <taxon>Pleuronectiformes</taxon>
        <taxon>Pleuronectoidei</taxon>
        <taxon>Cynoglossidae</taxon>
        <taxon>Cynoglossinae</taxon>
        <taxon>Cynoglossus</taxon>
    </lineage>
</organism>
<dbReference type="RefSeq" id="XP_008318788.1">
    <property type="nucleotide sequence ID" value="XM_008320566.3"/>
</dbReference>
<dbReference type="InterPro" id="IPR019347">
    <property type="entry name" value="Axonemal_dynein_light_chain"/>
</dbReference>
<dbReference type="PANTHER" id="PTHR13183">
    <property type="entry name" value="AXONEMAL INNER ARM DYNEIN LIGHT CHAIN 28"/>
    <property type="match status" value="1"/>
</dbReference>
<evidence type="ECO:0000313" key="11">
    <source>
        <dbReference type="Proteomes" id="UP000265120"/>
    </source>
</evidence>
<reference evidence="10" key="2">
    <citation type="submission" date="2025-08" db="UniProtKB">
        <authorList>
            <consortium name="Ensembl"/>
        </authorList>
    </citation>
    <scope>IDENTIFICATION</scope>
</reference>
<dbReference type="GO" id="GO:0005930">
    <property type="term" value="C:axoneme"/>
    <property type="evidence" value="ECO:0007669"/>
    <property type="project" value="TreeGrafter"/>
</dbReference>
<dbReference type="OMA" id="MTLSAYQ"/>
<feature type="region of interest" description="Disordered" evidence="9">
    <location>
        <begin position="31"/>
        <end position="56"/>
    </location>
</feature>
<evidence type="ECO:0000256" key="5">
    <source>
        <dbReference type="ARBA" id="ARBA00039799"/>
    </source>
</evidence>
<sequence length="282" mass="33042">MDPTNQAETLLKYDVPIMVSTDESSILTEMLSVSVSPQPPQSQTLPTTSRPRDEPVQKTEDILNTMFPPRKWMRGNQLWVQQVSHAPCKRLDVVYLEEDFERKLHEQQARKTGICPVRMEIYAECFDELLRQVTTDCPERGMLLEKVRGEIEMTVAAYQTLYENSIIYGIKKARLSEQVLPELKKKISEMEKEIKTLTKKVEEQKKKYDAYVKIEDEKREQMEKPYHLKIEFLEKLSQQIKDQKDEIGKPFPPDRGKKNTHANSHEITDNWKIDLKKCILIC</sequence>
<keyword evidence="2 8" id="KW-0175">Coiled coil</keyword>
<reference evidence="10 11" key="1">
    <citation type="journal article" date="2014" name="Nat. Genet.">
        <title>Whole-genome sequence of a flatfish provides insights into ZW sex chromosome evolution and adaptation to a benthic lifestyle.</title>
        <authorList>
            <person name="Chen S."/>
            <person name="Zhang G."/>
            <person name="Shao C."/>
            <person name="Huang Q."/>
            <person name="Liu G."/>
            <person name="Zhang P."/>
            <person name="Song W."/>
            <person name="An N."/>
            <person name="Chalopin D."/>
            <person name="Volff J.N."/>
            <person name="Hong Y."/>
            <person name="Li Q."/>
            <person name="Sha Z."/>
            <person name="Zhou H."/>
            <person name="Xie M."/>
            <person name="Yu Q."/>
            <person name="Liu Y."/>
            <person name="Xiang H."/>
            <person name="Wang N."/>
            <person name="Wu K."/>
            <person name="Yang C."/>
            <person name="Zhou Q."/>
            <person name="Liao X."/>
            <person name="Yang L."/>
            <person name="Hu Q."/>
            <person name="Zhang J."/>
            <person name="Meng L."/>
            <person name="Jin L."/>
            <person name="Tian Y."/>
            <person name="Lian J."/>
            <person name="Yang J."/>
            <person name="Miao G."/>
            <person name="Liu S."/>
            <person name="Liang Z."/>
            <person name="Yan F."/>
            <person name="Li Y."/>
            <person name="Sun B."/>
            <person name="Zhang H."/>
            <person name="Zhang J."/>
            <person name="Zhu Y."/>
            <person name="Du M."/>
            <person name="Zhao Y."/>
            <person name="Schartl M."/>
            <person name="Tang Q."/>
            <person name="Wang J."/>
        </authorList>
    </citation>
    <scope>NUCLEOTIDE SEQUENCE</scope>
</reference>
<evidence type="ECO:0000256" key="1">
    <source>
        <dbReference type="ARBA" id="ARBA00023017"/>
    </source>
</evidence>
<evidence type="ECO:0000256" key="3">
    <source>
        <dbReference type="ARBA" id="ARBA00023175"/>
    </source>
</evidence>
<keyword evidence="11" id="KW-1185">Reference proteome</keyword>
<reference evidence="10" key="3">
    <citation type="submission" date="2025-09" db="UniProtKB">
        <authorList>
            <consortium name="Ensembl"/>
        </authorList>
    </citation>
    <scope>IDENTIFICATION</scope>
</reference>
<name>A0A3P8VLF6_CYNSE</name>
<dbReference type="GO" id="GO:0097546">
    <property type="term" value="C:ciliary base"/>
    <property type="evidence" value="ECO:0007669"/>
    <property type="project" value="TreeGrafter"/>
</dbReference>
<feature type="compositionally biased region" description="Low complexity" evidence="9">
    <location>
        <begin position="31"/>
        <end position="49"/>
    </location>
</feature>
<dbReference type="GeneID" id="103386352"/>
<dbReference type="Ensembl" id="ENSCSET00000014225.1">
    <property type="protein sequence ID" value="ENSCSEP00000014061.1"/>
    <property type="gene ID" value="ENSCSEG00000009037.1"/>
</dbReference>
<evidence type="ECO:0000256" key="4">
    <source>
        <dbReference type="ARBA" id="ARBA00038114"/>
    </source>
</evidence>
<dbReference type="AlphaFoldDB" id="A0A3P8VLF6"/>
<dbReference type="STRING" id="244447.ENSCSEP00000014061"/>
<dbReference type="PANTHER" id="PTHR13183:SF0">
    <property type="entry name" value="AXONEMAL DYNEIN LIGHT INTERMEDIATE POLYPEPTIDE 1"/>
    <property type="match status" value="1"/>
</dbReference>
<evidence type="ECO:0000256" key="9">
    <source>
        <dbReference type="SAM" id="MobiDB-lite"/>
    </source>
</evidence>
<proteinExistence type="inferred from homology"/>
<evidence type="ECO:0000256" key="6">
    <source>
        <dbReference type="ARBA" id="ARBA00042417"/>
    </source>
</evidence>
<dbReference type="Gene3D" id="1.20.1270.60">
    <property type="entry name" value="Arfaptin homology (AH) domain/BAR domain"/>
    <property type="match status" value="1"/>
</dbReference>
<evidence type="ECO:0000256" key="8">
    <source>
        <dbReference type="SAM" id="Coils"/>
    </source>
</evidence>
<dbReference type="GeneTree" id="ENSGT00390000003012"/>
<comment type="function">
    <text evidence="7">Involved in sperm flagellum assembly.</text>
</comment>
<dbReference type="GO" id="GO:0030286">
    <property type="term" value="C:dynein complex"/>
    <property type="evidence" value="ECO:0007669"/>
    <property type="project" value="UniProtKB-KW"/>
</dbReference>
<evidence type="ECO:0000313" key="10">
    <source>
        <dbReference type="Ensembl" id="ENSCSEP00000014061.1"/>
    </source>
</evidence>
<feature type="coiled-coil region" evidence="8">
    <location>
        <begin position="173"/>
        <end position="207"/>
    </location>
</feature>
<dbReference type="Pfam" id="PF10211">
    <property type="entry name" value="Ax_dynein_light"/>
    <property type="match status" value="1"/>
</dbReference>
<dbReference type="Proteomes" id="UP000265120">
    <property type="component" value="Chromosome 11"/>
</dbReference>
<evidence type="ECO:0000256" key="2">
    <source>
        <dbReference type="ARBA" id="ARBA00023054"/>
    </source>
</evidence>
<protein>
    <recommendedName>
        <fullName evidence="5">Axonemal dynein light intermediate polypeptide 1</fullName>
    </recommendedName>
    <alternativeName>
        <fullName evidence="6">Inner dynein arm light chain, axonemal</fullName>
    </alternativeName>
</protein>
<evidence type="ECO:0000256" key="7">
    <source>
        <dbReference type="ARBA" id="ARBA00043925"/>
    </source>
</evidence>
<dbReference type="OrthoDB" id="273640at2759"/>
<dbReference type="GO" id="GO:0045504">
    <property type="term" value="F:dynein heavy chain binding"/>
    <property type="evidence" value="ECO:0007669"/>
    <property type="project" value="TreeGrafter"/>
</dbReference>